<gene>
    <name evidence="2" type="ORF">THMIRHAT_16480</name>
</gene>
<name>A0A6F8PP52_9GAMM</name>
<dbReference type="EMBL" id="AP021888">
    <property type="protein sequence ID" value="BBP43902.1"/>
    <property type="molecule type" value="Genomic_DNA"/>
</dbReference>
<reference evidence="3" key="1">
    <citation type="submission" date="2019-11" db="EMBL/GenBank/DDBJ databases">
        <title>Isolation and characterization of two novel species in the genus Thiomicrorhabdus.</title>
        <authorList>
            <person name="Mochizuki J."/>
            <person name="Kojima H."/>
            <person name="Fukui M."/>
        </authorList>
    </citation>
    <scope>NUCLEOTIDE SEQUENCE [LARGE SCALE GENOMIC DNA]</scope>
    <source>
        <strain evidence="3">AkT22</strain>
    </source>
</reference>
<dbReference type="Gene3D" id="3.20.20.150">
    <property type="entry name" value="Divalent-metal-dependent TIM barrel enzymes"/>
    <property type="match status" value="1"/>
</dbReference>
<dbReference type="Pfam" id="PF01261">
    <property type="entry name" value="AP_endonuc_2"/>
    <property type="match status" value="1"/>
</dbReference>
<dbReference type="Proteomes" id="UP000501466">
    <property type="component" value="Chromosome"/>
</dbReference>
<organism evidence="2 3">
    <name type="scientific">Thiosulfativibrio zosterae</name>
    <dbReference type="NCBI Taxonomy" id="2675053"/>
    <lineage>
        <taxon>Bacteria</taxon>
        <taxon>Pseudomonadati</taxon>
        <taxon>Pseudomonadota</taxon>
        <taxon>Gammaproteobacteria</taxon>
        <taxon>Thiotrichales</taxon>
        <taxon>Piscirickettsiaceae</taxon>
        <taxon>Thiosulfativibrio</taxon>
    </lineage>
</organism>
<dbReference type="KEGG" id="tzo:THMIRHAT_16480"/>
<dbReference type="AlphaFoldDB" id="A0A6F8PP52"/>
<accession>A0A6F8PP52</accession>
<dbReference type="InterPro" id="IPR013022">
    <property type="entry name" value="Xyl_isomerase-like_TIM-brl"/>
</dbReference>
<evidence type="ECO:0000313" key="3">
    <source>
        <dbReference type="Proteomes" id="UP000501466"/>
    </source>
</evidence>
<feature type="domain" description="Xylose isomerase-like TIM barrel" evidence="1">
    <location>
        <begin position="21"/>
        <end position="190"/>
    </location>
</feature>
<evidence type="ECO:0000259" key="1">
    <source>
        <dbReference type="Pfam" id="PF01261"/>
    </source>
</evidence>
<dbReference type="RefSeq" id="WP_173291664.1">
    <property type="nucleotide sequence ID" value="NZ_AP021888.1"/>
</dbReference>
<evidence type="ECO:0000313" key="2">
    <source>
        <dbReference type="EMBL" id="BBP43902.1"/>
    </source>
</evidence>
<dbReference type="InterPro" id="IPR036237">
    <property type="entry name" value="Xyl_isomerase-like_sf"/>
</dbReference>
<keyword evidence="3" id="KW-1185">Reference proteome</keyword>
<sequence length="284" mass="32300">MQLKTYKTLWGNQLIIEEACAQAKNAGFDGIEGRAPVTPAAIKRWQNALYAFECDFVLEVVTGGDYVPDLSWTMPYHLQDMEAQIQKALPLNPRLITLITGSDAWSESQSIEFLEQAMSLEQKYGIPLSFETHRSRSLFNPWVTERIVKALPNLKLTADISHWCVVCERLMSLEFPSIQAILPQVFHIHARVGYAQGPQVPHPASPEYQNALHSHQAIWRAIWQSQMNRGFELTTLTPEFGPDGYCQQVPFTQTPVADNWKINQWMNQVERSDFAHFSQAGVVI</sequence>
<protein>
    <recommendedName>
        <fullName evidence="1">Xylose isomerase-like TIM barrel domain-containing protein</fullName>
    </recommendedName>
</protein>
<proteinExistence type="predicted"/>
<dbReference type="SUPFAM" id="SSF51658">
    <property type="entry name" value="Xylose isomerase-like"/>
    <property type="match status" value="1"/>
</dbReference>